<dbReference type="GO" id="GO:0005829">
    <property type="term" value="C:cytosol"/>
    <property type="evidence" value="ECO:0007669"/>
    <property type="project" value="UniProtKB-ARBA"/>
</dbReference>
<organism evidence="13 15">
    <name type="scientific">Corynebacterium imitans</name>
    <dbReference type="NCBI Taxonomy" id="156978"/>
    <lineage>
        <taxon>Bacteria</taxon>
        <taxon>Bacillati</taxon>
        <taxon>Actinomycetota</taxon>
        <taxon>Actinomycetes</taxon>
        <taxon>Mycobacteriales</taxon>
        <taxon>Corynebacteriaceae</taxon>
        <taxon>Corynebacterium</taxon>
    </lineage>
</organism>
<dbReference type="STRING" id="156978.CIMIT_06840"/>
<dbReference type="eggNOG" id="COG0231">
    <property type="taxonomic scope" value="Bacteria"/>
</dbReference>
<dbReference type="HOGENOM" id="CLU_074944_0_1_11"/>
<protein>
    <recommendedName>
        <fullName evidence="8 9">Elongation factor P</fullName>
        <shortName evidence="8">EF-P</shortName>
    </recommendedName>
</protein>
<evidence type="ECO:0000256" key="2">
    <source>
        <dbReference type="ARBA" id="ARBA00004815"/>
    </source>
</evidence>
<comment type="function">
    <text evidence="7 8">Involved in peptide bond synthesis. Stimulates efficient translation and peptide-bond synthesis on native or reconstituted 70S ribosomes in vitro. Probably functions indirectly by altering the affinity of the ribosome for aminoacyl-tRNA, thus increasing their reactivity as acceptors for peptidyl transferase.</text>
</comment>
<dbReference type="InterPro" id="IPR008991">
    <property type="entry name" value="Translation_prot_SH3-like_sf"/>
</dbReference>
<dbReference type="PANTHER" id="PTHR30053">
    <property type="entry name" value="ELONGATION FACTOR P"/>
    <property type="match status" value="1"/>
</dbReference>
<dbReference type="NCBIfam" id="TIGR00038">
    <property type="entry name" value="efp"/>
    <property type="match status" value="1"/>
</dbReference>
<comment type="pathway">
    <text evidence="2 8">Protein biosynthesis; polypeptide chain elongation.</text>
</comment>
<dbReference type="SUPFAM" id="SSF50104">
    <property type="entry name" value="Translation proteins SH3-like domain"/>
    <property type="match status" value="1"/>
</dbReference>
<evidence type="ECO:0000256" key="8">
    <source>
        <dbReference type="HAMAP-Rule" id="MF_00141"/>
    </source>
</evidence>
<dbReference type="AlphaFoldDB" id="A0A076NN43"/>
<dbReference type="Gene3D" id="2.30.30.30">
    <property type="match status" value="1"/>
</dbReference>
<keyword evidence="4 8" id="KW-0963">Cytoplasm</keyword>
<dbReference type="Pfam" id="PF01132">
    <property type="entry name" value="EFP"/>
    <property type="match status" value="1"/>
</dbReference>
<dbReference type="InterPro" id="IPR012340">
    <property type="entry name" value="NA-bd_OB-fold"/>
</dbReference>
<dbReference type="OrthoDB" id="9801844at2"/>
<keyword evidence="5 8" id="KW-0251">Elongation factor</keyword>
<dbReference type="CDD" id="cd05794">
    <property type="entry name" value="S1_EF-P_repeat_2"/>
    <property type="match status" value="1"/>
</dbReference>
<dbReference type="PANTHER" id="PTHR30053:SF12">
    <property type="entry name" value="ELONGATION FACTOR P (EF-P) FAMILY PROTEIN"/>
    <property type="match status" value="1"/>
</dbReference>
<evidence type="ECO:0000256" key="10">
    <source>
        <dbReference type="RuleBase" id="RU004389"/>
    </source>
</evidence>
<dbReference type="EMBL" id="LT906467">
    <property type="protein sequence ID" value="SNV73490.1"/>
    <property type="molecule type" value="Genomic_DNA"/>
</dbReference>
<dbReference type="HAMAP" id="MF_00141">
    <property type="entry name" value="EF_P"/>
    <property type="match status" value="1"/>
</dbReference>
<evidence type="ECO:0000259" key="11">
    <source>
        <dbReference type="SMART" id="SM00841"/>
    </source>
</evidence>
<evidence type="ECO:0000313" key="13">
    <source>
        <dbReference type="EMBL" id="AIJ33651.1"/>
    </source>
</evidence>
<dbReference type="Proteomes" id="UP000028780">
    <property type="component" value="Chromosome"/>
</dbReference>
<dbReference type="Gene3D" id="2.40.50.140">
    <property type="entry name" value="Nucleic acid-binding proteins"/>
    <property type="match status" value="2"/>
</dbReference>
<accession>A0A076NN43</accession>
<dbReference type="InterPro" id="IPR020599">
    <property type="entry name" value="Transl_elong_fac_P/YeiP"/>
</dbReference>
<sequence length="187" mass="20741">MATTADFKNGLVLKNEGKLQQIIEFQHVKPGKGPAFVRTKLKDVVTGKTVDKTWNAGVKVETANVDRRDMTYLYNDGTAYVVMDDKTYEQFELPAEKFGEAARFLLENMRVQVSFHEGEALFAELPISVDLKIEHTEPGLQGDRSSGGTKPATLETGAEIQVPLFLETGNVVKVDTRTGEYLSRVSN</sequence>
<evidence type="ECO:0000259" key="12">
    <source>
        <dbReference type="SMART" id="SM01185"/>
    </source>
</evidence>
<dbReference type="RefSeq" id="WP_038590843.1">
    <property type="nucleotide sequence ID" value="NZ_CP009211.1"/>
</dbReference>
<dbReference type="SMART" id="SM00841">
    <property type="entry name" value="Elong-fact-P_C"/>
    <property type="match status" value="1"/>
</dbReference>
<evidence type="ECO:0000256" key="9">
    <source>
        <dbReference type="NCBIfam" id="TIGR00038"/>
    </source>
</evidence>
<dbReference type="GO" id="GO:0043043">
    <property type="term" value="P:peptide biosynthetic process"/>
    <property type="evidence" value="ECO:0007669"/>
    <property type="project" value="InterPro"/>
</dbReference>
<dbReference type="PIRSF" id="PIRSF005901">
    <property type="entry name" value="EF-P"/>
    <property type="match status" value="1"/>
</dbReference>
<dbReference type="NCBIfam" id="NF001810">
    <property type="entry name" value="PRK00529.1"/>
    <property type="match status" value="1"/>
</dbReference>
<dbReference type="FunFam" id="2.30.30.30:FF:000003">
    <property type="entry name" value="Elongation factor P"/>
    <property type="match status" value="1"/>
</dbReference>
<dbReference type="InterPro" id="IPR014722">
    <property type="entry name" value="Rib_uL2_dom2"/>
</dbReference>
<dbReference type="SMART" id="SM01185">
    <property type="entry name" value="EFP"/>
    <property type="match status" value="1"/>
</dbReference>
<dbReference type="KEGG" id="cii:CIMIT_06840"/>
<dbReference type="FunFam" id="2.40.50.140:FF:000004">
    <property type="entry name" value="Elongation factor P"/>
    <property type="match status" value="1"/>
</dbReference>
<comment type="similarity">
    <text evidence="3 8 10">Belongs to the elongation factor P family.</text>
</comment>
<dbReference type="InterPro" id="IPR013852">
    <property type="entry name" value="Transl_elong_P/YeiP_CS"/>
</dbReference>
<dbReference type="InterPro" id="IPR001059">
    <property type="entry name" value="Transl_elong_P/YeiP_cen"/>
</dbReference>
<feature type="domain" description="Elongation factor P C-terminal" evidence="11">
    <location>
        <begin position="129"/>
        <end position="184"/>
    </location>
</feature>
<keyword evidence="15" id="KW-1185">Reference proteome</keyword>
<dbReference type="InterPro" id="IPR011768">
    <property type="entry name" value="Transl_elongation_fac_P"/>
</dbReference>
<dbReference type="FunFam" id="2.40.50.140:FF:000009">
    <property type="entry name" value="Elongation factor P"/>
    <property type="match status" value="1"/>
</dbReference>
<dbReference type="SUPFAM" id="SSF50249">
    <property type="entry name" value="Nucleic acid-binding proteins"/>
    <property type="match status" value="2"/>
</dbReference>
<name>A0A076NN43_9CORY</name>
<reference evidence="13 15" key="1">
    <citation type="submission" date="2014-08" db="EMBL/GenBank/DDBJ databases">
        <title>Complete genome sequence of Corynebacterium imitans DSM 44264, isolated from a five-month-old boy with suspected pharyngeal diphtheria.</title>
        <authorList>
            <person name="Mollmann S."/>
            <person name="Albersmeier A."/>
            <person name="Ruckert C."/>
            <person name="Tauch A."/>
        </authorList>
    </citation>
    <scope>NUCLEOTIDE SEQUENCE [LARGE SCALE GENOMIC DNA]</scope>
    <source>
        <strain evidence="13 15">DSM 44264</strain>
    </source>
</reference>
<dbReference type="EMBL" id="CP009211">
    <property type="protein sequence ID" value="AIJ33651.1"/>
    <property type="molecule type" value="Genomic_DNA"/>
</dbReference>
<evidence type="ECO:0000256" key="6">
    <source>
        <dbReference type="ARBA" id="ARBA00022917"/>
    </source>
</evidence>
<dbReference type="UniPathway" id="UPA00345"/>
<gene>
    <name evidence="8 14" type="primary">efp</name>
    <name evidence="13" type="ORF">CIMIT_06840</name>
    <name evidence="14" type="ORF">SAMEA4535761_01428</name>
</gene>
<dbReference type="PROSITE" id="PS01275">
    <property type="entry name" value="EFP"/>
    <property type="match status" value="1"/>
</dbReference>
<dbReference type="InterPro" id="IPR015365">
    <property type="entry name" value="Elong-fact-P_C"/>
</dbReference>
<evidence type="ECO:0000256" key="4">
    <source>
        <dbReference type="ARBA" id="ARBA00022490"/>
    </source>
</evidence>
<evidence type="ECO:0000256" key="3">
    <source>
        <dbReference type="ARBA" id="ARBA00009479"/>
    </source>
</evidence>
<evidence type="ECO:0000256" key="7">
    <source>
        <dbReference type="ARBA" id="ARBA00025469"/>
    </source>
</evidence>
<dbReference type="CDD" id="cd04470">
    <property type="entry name" value="S1_EF-P_repeat_1"/>
    <property type="match status" value="1"/>
</dbReference>
<dbReference type="GO" id="GO:0003746">
    <property type="term" value="F:translation elongation factor activity"/>
    <property type="evidence" value="ECO:0007669"/>
    <property type="project" value="UniProtKB-UniRule"/>
</dbReference>
<proteinExistence type="inferred from homology"/>
<keyword evidence="6 8" id="KW-0648">Protein biosynthesis</keyword>
<evidence type="ECO:0000313" key="15">
    <source>
        <dbReference type="Proteomes" id="UP000028780"/>
    </source>
</evidence>
<comment type="subcellular location">
    <subcellularLocation>
        <location evidence="1 8">Cytoplasm</location>
    </subcellularLocation>
</comment>
<dbReference type="InterPro" id="IPR013185">
    <property type="entry name" value="Transl_elong_KOW-like"/>
</dbReference>
<reference evidence="14 16" key="2">
    <citation type="submission" date="2017-06" db="EMBL/GenBank/DDBJ databases">
        <authorList>
            <consortium name="Pathogen Informatics"/>
        </authorList>
    </citation>
    <scope>NUCLEOTIDE SEQUENCE [LARGE SCALE GENOMIC DNA]</scope>
    <source>
        <strain evidence="14 16">NCTC13015</strain>
    </source>
</reference>
<dbReference type="Proteomes" id="UP000215374">
    <property type="component" value="Chromosome 1"/>
</dbReference>
<evidence type="ECO:0000256" key="1">
    <source>
        <dbReference type="ARBA" id="ARBA00004496"/>
    </source>
</evidence>
<dbReference type="Pfam" id="PF09285">
    <property type="entry name" value="Elong-fact-P_C"/>
    <property type="match status" value="1"/>
</dbReference>
<dbReference type="Pfam" id="PF08207">
    <property type="entry name" value="EFP_N"/>
    <property type="match status" value="1"/>
</dbReference>
<evidence type="ECO:0000313" key="14">
    <source>
        <dbReference type="EMBL" id="SNV73490.1"/>
    </source>
</evidence>
<evidence type="ECO:0000313" key="16">
    <source>
        <dbReference type="Proteomes" id="UP000215374"/>
    </source>
</evidence>
<evidence type="ECO:0000256" key="5">
    <source>
        <dbReference type="ARBA" id="ARBA00022768"/>
    </source>
</evidence>
<feature type="domain" description="Translation elongation factor P/YeiP central" evidence="12">
    <location>
        <begin position="67"/>
        <end position="121"/>
    </location>
</feature>